<dbReference type="EMBL" id="RCHU02000002">
    <property type="protein sequence ID" value="KAL3603926.1"/>
    <property type="molecule type" value="Genomic_DNA"/>
</dbReference>
<keyword evidence="2" id="KW-1185">Reference proteome</keyword>
<proteinExistence type="predicted"/>
<dbReference type="Proteomes" id="UP000309997">
    <property type="component" value="Unassembled WGS sequence"/>
</dbReference>
<evidence type="ECO:0000313" key="1">
    <source>
        <dbReference type="EMBL" id="KAL3603926.1"/>
    </source>
</evidence>
<name>A0ACC4CSP9_POPAL</name>
<comment type="caution">
    <text evidence="1">The sequence shown here is derived from an EMBL/GenBank/DDBJ whole genome shotgun (WGS) entry which is preliminary data.</text>
</comment>
<evidence type="ECO:0000313" key="2">
    <source>
        <dbReference type="Proteomes" id="UP000309997"/>
    </source>
</evidence>
<protein>
    <submittedName>
        <fullName evidence="1">Uncharacterized protein</fullName>
    </submittedName>
</protein>
<gene>
    <name evidence="1" type="ORF">D5086_004785</name>
</gene>
<organism evidence="1 2">
    <name type="scientific">Populus alba</name>
    <name type="common">White poplar</name>
    <dbReference type="NCBI Taxonomy" id="43335"/>
    <lineage>
        <taxon>Eukaryota</taxon>
        <taxon>Viridiplantae</taxon>
        <taxon>Streptophyta</taxon>
        <taxon>Embryophyta</taxon>
        <taxon>Tracheophyta</taxon>
        <taxon>Spermatophyta</taxon>
        <taxon>Magnoliopsida</taxon>
        <taxon>eudicotyledons</taxon>
        <taxon>Gunneridae</taxon>
        <taxon>Pentapetalae</taxon>
        <taxon>rosids</taxon>
        <taxon>fabids</taxon>
        <taxon>Malpighiales</taxon>
        <taxon>Salicaceae</taxon>
        <taxon>Saliceae</taxon>
        <taxon>Populus</taxon>
    </lineage>
</organism>
<accession>A0ACC4CSP9</accession>
<sequence>MDRTSEKIAYGAGVAAGTVGGVAGVVCGTKMAFDWLIDRYDELETRSIERIMRKIDANRRDRNKGVSVASRSILTEPKSDSNECAMDTCHGKDRCHLLVCAKCSIASMIKGHVMMLKHSGEPVVKSRCKLCPAFLVR</sequence>
<reference evidence="1 2" key="1">
    <citation type="journal article" date="2024" name="Plant Biotechnol. J.">
        <title>Genome and CRISPR/Cas9 system of a widespread forest tree (Populus alba) in the world.</title>
        <authorList>
            <person name="Liu Y.J."/>
            <person name="Jiang P.F."/>
            <person name="Han X.M."/>
            <person name="Li X.Y."/>
            <person name="Wang H.M."/>
            <person name="Wang Y.J."/>
            <person name="Wang X.X."/>
            <person name="Zeng Q.Y."/>
        </authorList>
    </citation>
    <scope>NUCLEOTIDE SEQUENCE [LARGE SCALE GENOMIC DNA]</scope>
    <source>
        <strain evidence="2">cv. PAL-ZL1</strain>
    </source>
</reference>